<dbReference type="SUPFAM" id="SSF55874">
    <property type="entry name" value="ATPase domain of HSP90 chaperone/DNA topoisomerase II/histidine kinase"/>
    <property type="match status" value="1"/>
</dbReference>
<keyword evidence="13" id="KW-0067">ATP-binding</keyword>
<dbReference type="CDD" id="cd00082">
    <property type="entry name" value="HisKA"/>
    <property type="match status" value="1"/>
</dbReference>
<keyword evidence="7" id="KW-0418">Kinase</keyword>
<protein>
    <recommendedName>
        <fullName evidence="3">histidine kinase</fullName>
        <ecNumber evidence="3">2.7.13.3</ecNumber>
    </recommendedName>
</protein>
<dbReference type="SMART" id="SM00387">
    <property type="entry name" value="HATPase_c"/>
    <property type="match status" value="1"/>
</dbReference>
<keyword evidence="10" id="KW-0472">Membrane</keyword>
<accession>A0ABU7RRD6</accession>
<keyword evidence="14" id="KW-1185">Reference proteome</keyword>
<evidence type="ECO:0000313" key="14">
    <source>
        <dbReference type="Proteomes" id="UP001332243"/>
    </source>
</evidence>
<dbReference type="Pfam" id="PF02518">
    <property type="entry name" value="HATPase_c"/>
    <property type="match status" value="1"/>
</dbReference>
<evidence type="ECO:0000256" key="10">
    <source>
        <dbReference type="SAM" id="Phobius"/>
    </source>
</evidence>
<dbReference type="InterPro" id="IPR003660">
    <property type="entry name" value="HAMP_dom"/>
</dbReference>
<evidence type="ECO:0000256" key="4">
    <source>
        <dbReference type="ARBA" id="ARBA00022553"/>
    </source>
</evidence>
<keyword evidence="6 10" id="KW-0812">Transmembrane</keyword>
<keyword evidence="5" id="KW-0808">Transferase</keyword>
<evidence type="ECO:0000256" key="5">
    <source>
        <dbReference type="ARBA" id="ARBA00022679"/>
    </source>
</evidence>
<dbReference type="InterPro" id="IPR050736">
    <property type="entry name" value="Sensor_HK_Regulatory"/>
</dbReference>
<gene>
    <name evidence="13" type="ORF">V1633_11215</name>
</gene>
<dbReference type="SUPFAM" id="SSF158472">
    <property type="entry name" value="HAMP domain-like"/>
    <property type="match status" value="1"/>
</dbReference>
<dbReference type="Pfam" id="PF00672">
    <property type="entry name" value="HAMP"/>
    <property type="match status" value="1"/>
</dbReference>
<evidence type="ECO:0000256" key="2">
    <source>
        <dbReference type="ARBA" id="ARBA00004236"/>
    </source>
</evidence>
<dbReference type="PROSITE" id="PS50885">
    <property type="entry name" value="HAMP"/>
    <property type="match status" value="1"/>
</dbReference>
<keyword evidence="8 10" id="KW-1133">Transmembrane helix</keyword>
<dbReference type="PRINTS" id="PR00344">
    <property type="entry name" value="BCTRLSENSOR"/>
</dbReference>
<dbReference type="InterPro" id="IPR036097">
    <property type="entry name" value="HisK_dim/P_sf"/>
</dbReference>
<evidence type="ECO:0000256" key="8">
    <source>
        <dbReference type="ARBA" id="ARBA00022989"/>
    </source>
</evidence>
<dbReference type="CDD" id="cd00075">
    <property type="entry name" value="HATPase"/>
    <property type="match status" value="1"/>
</dbReference>
<dbReference type="Pfam" id="PF00512">
    <property type="entry name" value="HisKA"/>
    <property type="match status" value="1"/>
</dbReference>
<comment type="catalytic activity">
    <reaction evidence="1">
        <text>ATP + protein L-histidine = ADP + protein N-phospho-L-histidine.</text>
        <dbReference type="EC" id="2.7.13.3"/>
    </reaction>
</comment>
<evidence type="ECO:0000256" key="1">
    <source>
        <dbReference type="ARBA" id="ARBA00000085"/>
    </source>
</evidence>
<evidence type="ECO:0000256" key="3">
    <source>
        <dbReference type="ARBA" id="ARBA00012438"/>
    </source>
</evidence>
<feature type="domain" description="Histidine kinase" evidence="11">
    <location>
        <begin position="332"/>
        <end position="546"/>
    </location>
</feature>
<dbReference type="InterPro" id="IPR036890">
    <property type="entry name" value="HATPase_C_sf"/>
</dbReference>
<dbReference type="PANTHER" id="PTHR43711:SF1">
    <property type="entry name" value="HISTIDINE KINASE 1"/>
    <property type="match status" value="1"/>
</dbReference>
<evidence type="ECO:0000256" key="9">
    <source>
        <dbReference type="ARBA" id="ARBA00023012"/>
    </source>
</evidence>
<comment type="subcellular location">
    <subcellularLocation>
        <location evidence="2">Cell membrane</location>
    </subcellularLocation>
</comment>
<dbReference type="RefSeq" id="WP_331214167.1">
    <property type="nucleotide sequence ID" value="NZ_JAZGQK010000007.1"/>
</dbReference>
<organism evidence="13 14">
    <name type="scientific">Plantactinospora sonchi</name>
    <dbReference type="NCBI Taxonomy" id="1544735"/>
    <lineage>
        <taxon>Bacteria</taxon>
        <taxon>Bacillati</taxon>
        <taxon>Actinomycetota</taxon>
        <taxon>Actinomycetes</taxon>
        <taxon>Micromonosporales</taxon>
        <taxon>Micromonosporaceae</taxon>
        <taxon>Plantactinospora</taxon>
    </lineage>
</organism>
<feature type="domain" description="HAMP" evidence="12">
    <location>
        <begin position="272"/>
        <end position="324"/>
    </location>
</feature>
<dbReference type="InterPro" id="IPR005467">
    <property type="entry name" value="His_kinase_dom"/>
</dbReference>
<feature type="transmembrane region" description="Helical" evidence="10">
    <location>
        <begin position="247"/>
        <end position="270"/>
    </location>
</feature>
<dbReference type="EC" id="2.7.13.3" evidence="3"/>
<dbReference type="GO" id="GO:0005524">
    <property type="term" value="F:ATP binding"/>
    <property type="evidence" value="ECO:0007669"/>
    <property type="project" value="UniProtKB-KW"/>
</dbReference>
<dbReference type="PANTHER" id="PTHR43711">
    <property type="entry name" value="TWO-COMPONENT HISTIDINE KINASE"/>
    <property type="match status" value="1"/>
</dbReference>
<dbReference type="PROSITE" id="PS50109">
    <property type="entry name" value="HIS_KIN"/>
    <property type="match status" value="1"/>
</dbReference>
<dbReference type="SMART" id="SM00388">
    <property type="entry name" value="HisKA"/>
    <property type="match status" value="1"/>
</dbReference>
<keyword evidence="13" id="KW-0547">Nucleotide-binding</keyword>
<dbReference type="InterPro" id="IPR004358">
    <property type="entry name" value="Sig_transdc_His_kin-like_C"/>
</dbReference>
<evidence type="ECO:0000256" key="6">
    <source>
        <dbReference type="ARBA" id="ARBA00022692"/>
    </source>
</evidence>
<comment type="caution">
    <text evidence="13">The sequence shown here is derived from an EMBL/GenBank/DDBJ whole genome shotgun (WGS) entry which is preliminary data.</text>
</comment>
<dbReference type="SUPFAM" id="SSF47384">
    <property type="entry name" value="Homodimeric domain of signal transducing histidine kinase"/>
    <property type="match status" value="1"/>
</dbReference>
<dbReference type="SMART" id="SM00304">
    <property type="entry name" value="HAMP"/>
    <property type="match status" value="1"/>
</dbReference>
<evidence type="ECO:0000259" key="11">
    <source>
        <dbReference type="PROSITE" id="PS50109"/>
    </source>
</evidence>
<dbReference type="CDD" id="cd06225">
    <property type="entry name" value="HAMP"/>
    <property type="match status" value="1"/>
</dbReference>
<name>A0ABU7RRD6_9ACTN</name>
<dbReference type="Gene3D" id="1.10.287.130">
    <property type="match status" value="1"/>
</dbReference>
<evidence type="ECO:0000259" key="12">
    <source>
        <dbReference type="PROSITE" id="PS50885"/>
    </source>
</evidence>
<reference evidence="13 14" key="1">
    <citation type="submission" date="2024-01" db="EMBL/GenBank/DDBJ databases">
        <title>Genome insights into Plantactinospora sonchi sp. nov.</title>
        <authorList>
            <person name="Wang L."/>
        </authorList>
    </citation>
    <scope>NUCLEOTIDE SEQUENCE [LARGE SCALE GENOMIC DNA]</scope>
    <source>
        <strain evidence="13 14">NEAU-QY2</strain>
    </source>
</reference>
<dbReference type="InterPro" id="IPR003594">
    <property type="entry name" value="HATPase_dom"/>
</dbReference>
<dbReference type="Gene3D" id="3.30.565.10">
    <property type="entry name" value="Histidine kinase-like ATPase, C-terminal domain"/>
    <property type="match status" value="1"/>
</dbReference>
<dbReference type="InterPro" id="IPR003661">
    <property type="entry name" value="HisK_dim/P_dom"/>
</dbReference>
<evidence type="ECO:0000256" key="7">
    <source>
        <dbReference type="ARBA" id="ARBA00022777"/>
    </source>
</evidence>
<dbReference type="EMBL" id="JAZGQK010000007">
    <property type="protein sequence ID" value="MEE6259057.1"/>
    <property type="molecule type" value="Genomic_DNA"/>
</dbReference>
<evidence type="ECO:0000313" key="13">
    <source>
        <dbReference type="EMBL" id="MEE6259057.1"/>
    </source>
</evidence>
<sequence>MSFRFRVLGLVMLVAVSATAVTAWLILRGATQQINEPDSAASAQLDEITTQLAGYGLRHGTWEGVSSLVVGLGNKTGQRIHLITENGEVIVDTDHEANPSRPVRPIGSINGPVNPRPSLDLTGVNQDAASITLKMIQNYRANVRFAACLTRRGINTVSTPASYGVPGVQVDYATAAPAPSTVDSCNGYPREPMDALEEDRRRVSECFVTADAAEPDHDCLTQVFADRINEVAPQRAQVYVGVGGQSLVIGPLLAAAAGVAAVAIIATALLSHRVLRPIGTLTAASQRLGRGDLTSRVPVEGNDELASLARAFNRMADSLQRGEERQRRLVADVAHELRTPLANLRGYLEALSDGVIDPDPELFASLHEEAVLQQRIVDDLQDLALAEAGSLAYHRTVVDLAELLETCRTAHRAGADAAGVSLTVSAGPLPPVYADPDRMRQVLGNLVTNALRATGRGGTITLTAEHDGDSAVLRVADTGSGIAPEALPYVFDRFWRADSARGRKTGGSGLGLAIVRQIITDHGGVIRVASEPGVGTTFTITLPVGPSVPRR</sequence>
<keyword evidence="9" id="KW-0902">Two-component regulatory system</keyword>
<dbReference type="Proteomes" id="UP001332243">
    <property type="component" value="Unassembled WGS sequence"/>
</dbReference>
<dbReference type="Gene3D" id="6.10.340.10">
    <property type="match status" value="1"/>
</dbReference>
<proteinExistence type="predicted"/>
<keyword evidence="4" id="KW-0597">Phosphoprotein</keyword>